<name>A0AB36P310_9FLAO</name>
<dbReference type="EMBL" id="MUHB01000007">
    <property type="protein sequence ID" value="OXB06196.1"/>
    <property type="molecule type" value="Genomic_DNA"/>
</dbReference>
<proteinExistence type="predicted"/>
<gene>
    <name evidence="1" type="ORF">B0A72_09385</name>
    <name evidence="2" type="ORF">SAMN05444387_3653</name>
</gene>
<organism evidence="1 4">
    <name type="scientific">Flavobacterium pectinovorum</name>
    <dbReference type="NCBI Taxonomy" id="29533"/>
    <lineage>
        <taxon>Bacteria</taxon>
        <taxon>Pseudomonadati</taxon>
        <taxon>Bacteroidota</taxon>
        <taxon>Flavobacteriia</taxon>
        <taxon>Flavobacteriales</taxon>
        <taxon>Flavobacteriaceae</taxon>
        <taxon>Flavobacterium</taxon>
    </lineage>
</organism>
<comment type="caution">
    <text evidence="1">The sequence shown here is derived from an EMBL/GenBank/DDBJ whole genome shotgun (WGS) entry which is preliminary data.</text>
</comment>
<dbReference type="Proteomes" id="UP000184216">
    <property type="component" value="Unassembled WGS sequence"/>
</dbReference>
<keyword evidence="3" id="KW-1185">Reference proteome</keyword>
<reference evidence="2 3" key="2">
    <citation type="submission" date="2016-11" db="EMBL/GenBank/DDBJ databases">
        <authorList>
            <person name="Varghese N."/>
            <person name="Submissions S."/>
        </authorList>
    </citation>
    <scope>NUCLEOTIDE SEQUENCE [LARGE SCALE GENOMIC DNA]</scope>
    <source>
        <strain evidence="2 3">DSM 6368</strain>
    </source>
</reference>
<sequence>MSGVFFATDCTIKKIFFRHKLHEFSRINFLIIPHKNLAEIPVIRGKLSLSLTFSFSFKNRLSVSLQSIKIAK</sequence>
<dbReference type="EMBL" id="FRBX01000005">
    <property type="protein sequence ID" value="SHM97710.1"/>
    <property type="molecule type" value="Genomic_DNA"/>
</dbReference>
<reference evidence="1 4" key="1">
    <citation type="submission" date="2016-11" db="EMBL/GenBank/DDBJ databases">
        <title>Whole genomes of Flavobacteriaceae.</title>
        <authorList>
            <person name="Stine C."/>
            <person name="Li C."/>
            <person name="Tadesse D."/>
        </authorList>
    </citation>
    <scope>NUCLEOTIDE SEQUENCE [LARGE SCALE GENOMIC DNA]</scope>
    <source>
        <strain evidence="1 4">ATCC 19366</strain>
    </source>
</reference>
<protein>
    <submittedName>
        <fullName evidence="1">Uncharacterized protein</fullName>
    </submittedName>
</protein>
<dbReference type="Proteomes" id="UP000198431">
    <property type="component" value="Unassembled WGS sequence"/>
</dbReference>
<evidence type="ECO:0000313" key="1">
    <source>
        <dbReference type="EMBL" id="OXB06196.1"/>
    </source>
</evidence>
<evidence type="ECO:0000313" key="3">
    <source>
        <dbReference type="Proteomes" id="UP000184216"/>
    </source>
</evidence>
<evidence type="ECO:0000313" key="4">
    <source>
        <dbReference type="Proteomes" id="UP000198431"/>
    </source>
</evidence>
<evidence type="ECO:0000313" key="2">
    <source>
        <dbReference type="EMBL" id="SHM97710.1"/>
    </source>
</evidence>
<dbReference type="AlphaFoldDB" id="A0AB36P310"/>
<accession>A0AB36P310</accession>